<feature type="domain" description="PKD/Chitinase" evidence="2">
    <location>
        <begin position="986"/>
        <end position="1072"/>
    </location>
</feature>
<comment type="caution">
    <text evidence="3">The sequence shown here is derived from an EMBL/GenBank/DDBJ whole genome shotgun (WGS) entry which is preliminary data.</text>
</comment>
<dbReference type="Gene3D" id="2.60.40.10">
    <property type="entry name" value="Immunoglobulins"/>
    <property type="match status" value="19"/>
</dbReference>
<feature type="domain" description="PKD/Chitinase" evidence="2">
    <location>
        <begin position="507"/>
        <end position="598"/>
    </location>
</feature>
<name>A0A8T3YLJ5_9ARCH</name>
<dbReference type="InterPro" id="IPR013783">
    <property type="entry name" value="Ig-like_fold"/>
</dbReference>
<feature type="compositionally biased region" description="Low complexity" evidence="1">
    <location>
        <begin position="307"/>
        <end position="318"/>
    </location>
</feature>
<dbReference type="Pfam" id="PF17957">
    <property type="entry name" value="Big_7"/>
    <property type="match status" value="15"/>
</dbReference>
<dbReference type="SUPFAM" id="SSF49299">
    <property type="entry name" value="PKD domain"/>
    <property type="match status" value="3"/>
</dbReference>
<feature type="domain" description="PKD/Chitinase" evidence="2">
    <location>
        <begin position="1968"/>
        <end position="2057"/>
    </location>
</feature>
<dbReference type="InterPro" id="IPR022409">
    <property type="entry name" value="PKD/Chitinase_dom"/>
</dbReference>
<accession>A0A8T3YLJ5</accession>
<dbReference type="InterPro" id="IPR035986">
    <property type="entry name" value="PKD_dom_sf"/>
</dbReference>
<feature type="domain" description="PKD/Chitinase" evidence="2">
    <location>
        <begin position="2469"/>
        <end position="2554"/>
    </location>
</feature>
<reference evidence="3" key="1">
    <citation type="submission" date="2020-07" db="EMBL/GenBank/DDBJ databases">
        <title>Huge and variable diversity of episymbiotic CPR bacteria and DPANN archaea in groundwater ecosystems.</title>
        <authorList>
            <person name="He C.Y."/>
            <person name="Keren R."/>
            <person name="Whittaker M."/>
            <person name="Farag I.F."/>
            <person name="Doudna J."/>
            <person name="Cate J.H.D."/>
            <person name="Banfield J.F."/>
        </authorList>
    </citation>
    <scope>NUCLEOTIDE SEQUENCE</scope>
    <source>
        <strain evidence="3">NC_groundwater_1296_Ag_S-0.2um_52_80</strain>
    </source>
</reference>
<feature type="domain" description="PKD/Chitinase" evidence="2">
    <location>
        <begin position="316"/>
        <end position="408"/>
    </location>
</feature>
<evidence type="ECO:0000313" key="4">
    <source>
        <dbReference type="Proteomes" id="UP000732298"/>
    </source>
</evidence>
<feature type="domain" description="PKD/Chitinase" evidence="2">
    <location>
        <begin position="1174"/>
        <end position="1263"/>
    </location>
</feature>
<gene>
    <name evidence="3" type="ORF">HY544_03590</name>
</gene>
<dbReference type="EMBL" id="JACQPB010000035">
    <property type="protein sequence ID" value="MBI4210560.1"/>
    <property type="molecule type" value="Genomic_DNA"/>
</dbReference>
<feature type="domain" description="PKD/Chitinase" evidence="2">
    <location>
        <begin position="1870"/>
        <end position="1963"/>
    </location>
</feature>
<evidence type="ECO:0000313" key="3">
    <source>
        <dbReference type="EMBL" id="MBI4210560.1"/>
    </source>
</evidence>
<sequence>MQINPVKATLPIIALIALVMIAGPAYSNGSGSGGGGGTPAPVCGNGLWETGEQCDFSASPTGCAADLTCRNLTFNDPCTCYNRLPSSSVSTPQTNYGLSASVSVTGTGTDPEGYVKRVELYWRKGAGSWTNFETCTPSPATSPVTCTDSFSTDSSGGTYTVAANVYDTPGAGAQDTKTIYSYSCYNVTGQTCNTASSCAAAGKLSGSGSCGTGELCCAPAPPISVDAGGPYSGTTGSGIGLNGTVSGGVGGYSYSWSGPGVCSFSGSSSTIEDPTITCSSTVSSGSVSITGTDSYGNNASDSATLDVSPPSNASPSVSITGPVTGGNTFTTTAPANITLSANASDSDGSITQVEFFRNGTSITEDTTSPYSIPWNNVGAGTYTITAVATDDDGATTTSSSITVVVNHPPISATISQPTAGTYNVGAGTINLSGSASGGTGTGYTYLWTATGCTIASATSASTTMSSCSTGNKTVSLRVRDSRCTAAQTTCASEATTSVTITINYPPTASLTSPTPGTTTNLHMPSGLTLQATASDSDGDVTKVEFYGGTTKLGEDTTSPYSFTWTPDTAGTYTVTAKATDNQGATGTSTGATVEVYTAVAANAGPDITINPGTATNVTGSASGGSGGWSYSWTLPNPNKADCTINSGANSQTVNITCTSQGDHSTLRLRATDSTSGTDTDDATINVNIAPASSITSPAANSNFMPGSNITIQANATDGDGTVSKVEFYNGATLLGEDTTSPYTYTWSSVAAGTYTLTAKATDNLGATTTSAGVSITVSNSAPVVDAPAVTSNNSFTAPTTLTMSTTATDSDGSVASVQFLKDGTVITGTVTKSGNTYTQTLAGVATGTYSITARATDNAGTVTGSAATSVTVYAPLTVSIKYGGSAITSRTVNKGVANTFTAEAAGGNGTYSGWAWAIKPGTTNSASCSFATPNAQSTEITCTSEGQTSTIRASVQDGRGITATADAAITVNNSPYANITAPVSPNNVFTTQGTTSIPITASAGDADDDLSSVTFYHDEIIAANIIGTDSTSPYNATWSGVGIGTYTIIARAADSLGAVGDSAPQQVIVRYPALTASANGPYSGTKGTQTELTSGAGGGTGTAYKYRWVSSDASCDFANGEAFSALADDYVECTTKGTKDLTLTVRDSRCTATQAACDYEESASTTIAVNDTPTLSITSPATNSVFTTGSTITIEATASDSDGTIQKVEFIYAGTAFSTDTSAPYSATWTVPSSTGSYVIAARATDDKGAFATKNITIIANAPPSISITNPAAGASYNTPASTLLSANASDGDDGLSKVEFLEGATSIGKSCDTAAGSDCSGSPYTFQWSNISPGNHTIKAVATDSRGASTNSAEVSFTVTNAAPTVSVTIPANNSIFDTPASITLTASASDTDGIGKAEFYDGAAKLGDGTLKSGTTDIYEYAWAPGAGAYAITAKAYDSWDLAAQSSPAINVTINQPPIPTLAASGAPFVAPADITLTANASDPDTAGKITKIEFWNYTNPNSPLLLSTSNIDPPAQAATAIYTWPGLAAGTYTTKAKAYDDKGSSAISSEVTMTVAPTPTCAISPANPTITQGENATETVTTQHFKNPLSLTNTDIACNGAAQKSVTCSSGTCTITCTNYTTSGTITATTTDSGKTVTCTATATVVAQNLCTNSGTCTLASQGCAAGTFNNTADTCNISGGTICCTPNLTANAGADKSTDKDVFKTLTGSYGGGITPHTVQWSAPAVANCVFFFGNTLNPWVSCSTNGNKTITLTVTDDRGVSASDDMVLSVNEPPTASITSPADGANPQLPTTVTITVSAGDADGTVQEVKIFDGATELRRLTAAPYTYSWVNPTTGAHSLTAKATDDKGATTTSAAINITIRAANVAPSASITSPQGGDSFATLTATTLTANASDSDGTVSSVKFYVGGTTLIGEDTSSPYDTTWTTPTTPGTYSLTAVATDNQGATTTSATVNISVTNRSPEASITSPATGTIYNPPVNITLNATASDLDGTVSKVEFYNGDTKLGEDTTSPYAYTWNSVAAGTYTLTAKATDNLGAQTVSTAISVTVNQPPAISITSPADGDTAVAPADIGISADASDTDGTISSIDFYNYTALIGSASIPANHSSVTGTFTWSSIAPGTYSLTAVAKDNHDAQTTSAAATITVTPTPTCAISPANPTITEGENGIETVTTQHFANPLNLTNADIACNGAAQKSVTCSSGTCTITCTNYTTSGTITATTTDSGKTVTCKATATVVSQDLCGNSGTCTPASQGCATGTFNNTADTCNIAGGTICCTPNLAANAGADKSTDTDTLVQLTGTHSGGISPYTVEWSAPTPANCIFTAPNSTTTMIACSTNGDKTITFTATDDRGISAPDDMVLSVNSPPVISITGPASGTSVQSPAPITITVSATDNDGSIAKVEILDGASVIATLTATPFTYTWTDASVGQHSLSARATDNSGAATTSAPVEVTVTPPNVPPSITLALPANGSSFKAGSNVTIAASASDSDGSVANVQFFDGATAIGTDDSAPYSVTWIASGLGQHSITAMATDNQGASTTTAPVSITVTPANRLPNVSLTQPPDGAVYPSAPASFTATAEASDPDGTIAKVEFFLNGTLVPGTVTQSGSAYSIEVSSLTQGAYALVAKATDDDGAAGSSSPVSIYVNVPPTSAKNNIVSAKISADKDEYTIDPADPAKAITLTITATWLKGTPPAGIAFSVTQTKDGLETTGVPSGGSITLTGAPASGSAQATVQLADLEPGAYTFTAIIDGQPGETDLADNSDNVTVTVNGERKAAVPELPEILAFLAALAVMGILMRAK</sequence>
<feature type="domain" description="PKD/Chitinase" evidence="2">
    <location>
        <begin position="691"/>
        <end position="780"/>
    </location>
</feature>
<proteinExistence type="predicted"/>
<protein>
    <submittedName>
        <fullName evidence="3">Ig-like domain-containing protein</fullName>
    </submittedName>
</protein>
<feature type="domain" description="PKD/Chitinase" evidence="2">
    <location>
        <begin position="1780"/>
        <end position="1869"/>
    </location>
</feature>
<feature type="domain" description="PKD/Chitinase" evidence="2">
    <location>
        <begin position="2562"/>
        <end position="2654"/>
    </location>
</feature>
<evidence type="ECO:0000256" key="1">
    <source>
        <dbReference type="SAM" id="MobiDB-lite"/>
    </source>
</evidence>
<feature type="domain" description="PKD/Chitinase" evidence="2">
    <location>
        <begin position="2373"/>
        <end position="2462"/>
    </location>
</feature>
<feature type="domain" description="PKD/Chitinase" evidence="2">
    <location>
        <begin position="1463"/>
        <end position="1561"/>
    </location>
</feature>
<evidence type="ECO:0000259" key="2">
    <source>
        <dbReference type="SMART" id="SM00089"/>
    </source>
</evidence>
<organism evidence="3 4">
    <name type="scientific">Candidatus Iainarchaeum sp</name>
    <dbReference type="NCBI Taxonomy" id="3101447"/>
    <lineage>
        <taxon>Archaea</taxon>
        <taxon>Candidatus Iainarchaeota</taxon>
        <taxon>Candidatus Iainarchaeia</taxon>
        <taxon>Candidatus Iainarchaeales</taxon>
        <taxon>Candidatus Iainarchaeaceae</taxon>
        <taxon>Candidatus Iainarchaeum</taxon>
    </lineage>
</organism>
<dbReference type="SMART" id="SM00089">
    <property type="entry name" value="PKD"/>
    <property type="match status" value="14"/>
</dbReference>
<feature type="domain" description="PKD/Chitinase" evidence="2">
    <location>
        <begin position="604"/>
        <end position="689"/>
    </location>
</feature>
<dbReference type="Proteomes" id="UP000732298">
    <property type="component" value="Unassembled WGS sequence"/>
</dbReference>
<feature type="region of interest" description="Disordered" evidence="1">
    <location>
        <begin position="300"/>
        <end position="320"/>
    </location>
</feature>
<feature type="domain" description="PKD/Chitinase" evidence="2">
    <location>
        <begin position="786"/>
        <end position="875"/>
    </location>
</feature>